<dbReference type="Gene3D" id="6.10.340.10">
    <property type="match status" value="1"/>
</dbReference>
<keyword evidence="8 12" id="KW-1133">Transmembrane helix</keyword>
<keyword evidence="7 15" id="KW-0418">Kinase</keyword>
<protein>
    <recommendedName>
        <fullName evidence="3">histidine kinase</fullName>
        <ecNumber evidence="3">2.7.13.3</ecNumber>
    </recommendedName>
</protein>
<evidence type="ECO:0000256" key="12">
    <source>
        <dbReference type="SAM" id="Phobius"/>
    </source>
</evidence>
<feature type="domain" description="Histidine kinase" evidence="13">
    <location>
        <begin position="293"/>
        <end position="516"/>
    </location>
</feature>
<dbReference type="Pfam" id="PF08521">
    <property type="entry name" value="2CSK_N"/>
    <property type="match status" value="1"/>
</dbReference>
<keyword evidence="16" id="KW-1185">Reference proteome</keyword>
<comment type="subcellular location">
    <subcellularLocation>
        <location evidence="2">Membrane</location>
    </subcellularLocation>
</comment>
<dbReference type="InterPro" id="IPR003661">
    <property type="entry name" value="HisK_dim/P_dom"/>
</dbReference>
<keyword evidence="10 12" id="KW-0472">Membrane</keyword>
<dbReference type="CDD" id="cd00082">
    <property type="entry name" value="HisKA"/>
    <property type="match status" value="1"/>
</dbReference>
<dbReference type="SUPFAM" id="SSF47384">
    <property type="entry name" value="Homodimeric domain of signal transducing histidine kinase"/>
    <property type="match status" value="1"/>
</dbReference>
<evidence type="ECO:0000256" key="5">
    <source>
        <dbReference type="ARBA" id="ARBA00022679"/>
    </source>
</evidence>
<accession>A0A1I1RG00</accession>
<feature type="transmembrane region" description="Helical" evidence="12">
    <location>
        <begin position="52"/>
        <end position="72"/>
    </location>
</feature>
<keyword evidence="4" id="KW-0597">Phosphoprotein</keyword>
<dbReference type="SMART" id="SM00304">
    <property type="entry name" value="HAMP"/>
    <property type="match status" value="1"/>
</dbReference>
<dbReference type="PROSITE" id="PS50885">
    <property type="entry name" value="HAMP"/>
    <property type="match status" value="1"/>
</dbReference>
<keyword evidence="6 12" id="KW-0812">Transmembrane</keyword>
<dbReference type="Pfam" id="PF02518">
    <property type="entry name" value="HATPase_c"/>
    <property type="match status" value="1"/>
</dbReference>
<dbReference type="Gene3D" id="1.10.287.130">
    <property type="match status" value="1"/>
</dbReference>
<keyword evidence="9" id="KW-0902">Two-component regulatory system</keyword>
<dbReference type="InterPro" id="IPR036890">
    <property type="entry name" value="HATPase_C_sf"/>
</dbReference>
<dbReference type="RefSeq" id="WP_229408966.1">
    <property type="nucleotide sequence ID" value="NZ_FOLD01000022.1"/>
</dbReference>
<evidence type="ECO:0000256" key="1">
    <source>
        <dbReference type="ARBA" id="ARBA00000085"/>
    </source>
</evidence>
<evidence type="ECO:0000256" key="2">
    <source>
        <dbReference type="ARBA" id="ARBA00004370"/>
    </source>
</evidence>
<dbReference type="InterPro" id="IPR003660">
    <property type="entry name" value="HAMP_dom"/>
</dbReference>
<dbReference type="PROSITE" id="PS50109">
    <property type="entry name" value="HIS_KIN"/>
    <property type="match status" value="1"/>
</dbReference>
<dbReference type="Proteomes" id="UP000198639">
    <property type="component" value="Unassembled WGS sequence"/>
</dbReference>
<dbReference type="GO" id="GO:0000155">
    <property type="term" value="F:phosphorelay sensor kinase activity"/>
    <property type="evidence" value="ECO:0007669"/>
    <property type="project" value="InterPro"/>
</dbReference>
<evidence type="ECO:0000259" key="13">
    <source>
        <dbReference type="PROSITE" id="PS50109"/>
    </source>
</evidence>
<dbReference type="InterPro" id="IPR005467">
    <property type="entry name" value="His_kinase_dom"/>
</dbReference>
<dbReference type="InterPro" id="IPR013727">
    <property type="entry name" value="2CSK_N"/>
</dbReference>
<dbReference type="Gene3D" id="3.30.565.10">
    <property type="entry name" value="Histidine kinase-like ATPase, C-terminal domain"/>
    <property type="match status" value="1"/>
</dbReference>
<dbReference type="Pfam" id="PF00512">
    <property type="entry name" value="HisKA"/>
    <property type="match status" value="1"/>
</dbReference>
<dbReference type="CDD" id="cd00075">
    <property type="entry name" value="HATPase"/>
    <property type="match status" value="1"/>
</dbReference>
<dbReference type="GO" id="GO:0005886">
    <property type="term" value="C:plasma membrane"/>
    <property type="evidence" value="ECO:0007669"/>
    <property type="project" value="TreeGrafter"/>
</dbReference>
<evidence type="ECO:0000256" key="9">
    <source>
        <dbReference type="ARBA" id="ARBA00023012"/>
    </source>
</evidence>
<comment type="catalytic activity">
    <reaction evidence="1">
        <text>ATP + protein L-histidine = ADP + protein N-phospho-L-histidine.</text>
        <dbReference type="EC" id="2.7.13.3"/>
    </reaction>
</comment>
<dbReference type="InterPro" id="IPR004358">
    <property type="entry name" value="Sig_transdc_His_kin-like_C"/>
</dbReference>
<dbReference type="SMART" id="SM00387">
    <property type="entry name" value="HATPase_c"/>
    <property type="match status" value="1"/>
</dbReference>
<dbReference type="EMBL" id="FOLD01000022">
    <property type="protein sequence ID" value="SFD33274.1"/>
    <property type="molecule type" value="Genomic_DNA"/>
</dbReference>
<dbReference type="STRING" id="1164594.SAMN05216204_12255"/>
<dbReference type="EC" id="2.7.13.3" evidence="3"/>
<reference evidence="16" key="1">
    <citation type="submission" date="2016-10" db="EMBL/GenBank/DDBJ databases">
        <authorList>
            <person name="Varghese N."/>
            <person name="Submissions S."/>
        </authorList>
    </citation>
    <scope>NUCLEOTIDE SEQUENCE [LARGE SCALE GENOMIC DNA]</scope>
    <source>
        <strain evidence="16">CGMCC 1.12041</strain>
    </source>
</reference>
<feature type="transmembrane region" description="Helical" evidence="12">
    <location>
        <begin position="209"/>
        <end position="232"/>
    </location>
</feature>
<dbReference type="PANTHER" id="PTHR45436">
    <property type="entry name" value="SENSOR HISTIDINE KINASE YKOH"/>
    <property type="match status" value="1"/>
</dbReference>
<evidence type="ECO:0000256" key="7">
    <source>
        <dbReference type="ARBA" id="ARBA00022777"/>
    </source>
</evidence>
<feature type="domain" description="HAMP" evidence="14">
    <location>
        <begin position="233"/>
        <end position="285"/>
    </location>
</feature>
<dbReference type="InterPro" id="IPR036097">
    <property type="entry name" value="HisK_dim/P_sf"/>
</dbReference>
<evidence type="ECO:0000313" key="15">
    <source>
        <dbReference type="EMBL" id="SFD33274.1"/>
    </source>
</evidence>
<feature type="region of interest" description="Disordered" evidence="11">
    <location>
        <begin position="130"/>
        <end position="151"/>
    </location>
</feature>
<gene>
    <name evidence="15" type="ORF">SAMN05216204_12255</name>
</gene>
<evidence type="ECO:0000259" key="14">
    <source>
        <dbReference type="PROSITE" id="PS50885"/>
    </source>
</evidence>
<keyword evidence="5" id="KW-0808">Transferase</keyword>
<feature type="compositionally biased region" description="Basic and acidic residues" evidence="11">
    <location>
        <begin position="134"/>
        <end position="151"/>
    </location>
</feature>
<evidence type="ECO:0000256" key="8">
    <source>
        <dbReference type="ARBA" id="ARBA00022989"/>
    </source>
</evidence>
<evidence type="ECO:0000256" key="10">
    <source>
        <dbReference type="ARBA" id="ARBA00023136"/>
    </source>
</evidence>
<dbReference type="AlphaFoldDB" id="A0A1I1RG00"/>
<feature type="region of interest" description="Disordered" evidence="11">
    <location>
        <begin position="1"/>
        <end position="21"/>
    </location>
</feature>
<evidence type="ECO:0000256" key="4">
    <source>
        <dbReference type="ARBA" id="ARBA00022553"/>
    </source>
</evidence>
<dbReference type="InterPro" id="IPR050428">
    <property type="entry name" value="TCS_sensor_his_kinase"/>
</dbReference>
<evidence type="ECO:0000256" key="3">
    <source>
        <dbReference type="ARBA" id="ARBA00012438"/>
    </source>
</evidence>
<evidence type="ECO:0000313" key="16">
    <source>
        <dbReference type="Proteomes" id="UP000198639"/>
    </source>
</evidence>
<organism evidence="15 16">
    <name type="scientific">Massilia yuzhufengensis</name>
    <dbReference type="NCBI Taxonomy" id="1164594"/>
    <lineage>
        <taxon>Bacteria</taxon>
        <taxon>Pseudomonadati</taxon>
        <taxon>Pseudomonadota</taxon>
        <taxon>Betaproteobacteria</taxon>
        <taxon>Burkholderiales</taxon>
        <taxon>Oxalobacteraceae</taxon>
        <taxon>Telluria group</taxon>
        <taxon>Massilia</taxon>
    </lineage>
</organism>
<name>A0A1I1RG00_9BURK</name>
<evidence type="ECO:0000256" key="11">
    <source>
        <dbReference type="SAM" id="MobiDB-lite"/>
    </source>
</evidence>
<evidence type="ECO:0000256" key="6">
    <source>
        <dbReference type="ARBA" id="ARBA00022692"/>
    </source>
</evidence>
<proteinExistence type="predicted"/>
<dbReference type="SUPFAM" id="SSF55874">
    <property type="entry name" value="ATPase domain of HSP90 chaperone/DNA topoisomerase II/histidine kinase"/>
    <property type="match status" value="1"/>
</dbReference>
<dbReference type="PRINTS" id="PR00344">
    <property type="entry name" value="BCTRLSENSOR"/>
</dbReference>
<dbReference type="SMART" id="SM00388">
    <property type="entry name" value="HisKA"/>
    <property type="match status" value="1"/>
</dbReference>
<dbReference type="InterPro" id="IPR003594">
    <property type="entry name" value="HATPase_dom"/>
</dbReference>
<dbReference type="PANTHER" id="PTHR45436:SF1">
    <property type="entry name" value="SENSOR PROTEIN QSEC"/>
    <property type="match status" value="1"/>
</dbReference>
<sequence length="523" mass="57735">MSERSARLDLPPGQEPAAPALFQPWQSEPYVPPNPEPDENIRHSLFGEILDWMLAPLLLLWPMSIAITYLVAKSIANQPFDDALEDRVTVLSQQIRTVAGQPVVQLPGSARDVLRADDVDSVYFQISDPAGQHIDGDRDLPRPRDGDLEERGRSGAVLFRNDSIHGAPVRVAYSYVNLDPLRERGAVPGLALVQVAETLDKRAHLANEIIKGVILPQFIILPVILALVWFALSRGLSPLAELQQRIRARPQDDLSPIDPRQVPEEISPLVGSFNDMLERLAQTVEMQKRFIADAAHQMKTPLAGMRMQSELALRQVDPDEIHRSLEQLAKSSESATRLVNQLLALARAENQPHAGLAFEELDLVQLARATVQDWVQASFAHGIDLGYESPNGPPDDLLIAGNALMLRELLSNLIDNALRYTPRGGSVTVRVRRDGAHALLEVEDTGPGIAPAERAHVFERFYRILGTNVQGSGLGLAIVREIAQQHGAEIDIFNNPRSHSPKFPGSLFRLTFPPPVHEPDDAD</sequence>